<evidence type="ECO:0000256" key="3">
    <source>
        <dbReference type="HAMAP-Rule" id="MF_01805"/>
    </source>
</evidence>
<comment type="function">
    <text evidence="3">Participates in chromosomal partition during cell division. May act via the formation of a condensin-like complex containing Smc and ScpB that pull DNA away from mid-cell into both cell halves.</text>
</comment>
<organism evidence="4 5">
    <name type="scientific">Bianquea renquensis</name>
    <dbReference type="NCBI Taxonomy" id="2763661"/>
    <lineage>
        <taxon>Bacteria</taxon>
        <taxon>Bacillati</taxon>
        <taxon>Bacillota</taxon>
        <taxon>Clostridia</taxon>
        <taxon>Eubacteriales</taxon>
        <taxon>Bianqueaceae</taxon>
        <taxon>Bianquea</taxon>
    </lineage>
</organism>
<sequence length="255" mass="30059">MALEVRLPVFEGPLDLLLHLIEKNQLNIYDIPIFEVTKQYLEYLRQMNEMNMEIASEFVVMAATLINIKARMLLPAAQKNEEEEEDPREALIARLLEYKKYKQAAAFLRENQTGDSELILYRKPEDIQGERPMPTLEELLEGVTLQELYSVYTKLMRGKRDSVDMVRSQFNSVEKDEYTIEEKIESLMKTMELLEEVSFYSLREKSRSKIETITYFMAMLELSRMNRVVLRQDGIFSDIIMVMRREEVEDGRVES</sequence>
<dbReference type="GO" id="GO:0051301">
    <property type="term" value="P:cell division"/>
    <property type="evidence" value="ECO:0007669"/>
    <property type="project" value="UniProtKB-KW"/>
</dbReference>
<dbReference type="EMBL" id="JACRSQ010000006">
    <property type="protein sequence ID" value="MBC8543022.1"/>
    <property type="molecule type" value="Genomic_DNA"/>
</dbReference>
<keyword evidence="3" id="KW-0963">Cytoplasm</keyword>
<dbReference type="RefSeq" id="WP_177717642.1">
    <property type="nucleotide sequence ID" value="NZ_JACRSQ010000006.1"/>
</dbReference>
<comment type="caution">
    <text evidence="4">The sequence shown here is derived from an EMBL/GenBank/DDBJ whole genome shotgun (WGS) entry which is preliminary data.</text>
</comment>
<keyword evidence="1 3" id="KW-0159">Chromosome partition</keyword>
<evidence type="ECO:0000313" key="5">
    <source>
        <dbReference type="Proteomes" id="UP000657006"/>
    </source>
</evidence>
<evidence type="ECO:0000256" key="1">
    <source>
        <dbReference type="ARBA" id="ARBA00022829"/>
    </source>
</evidence>
<dbReference type="AlphaFoldDB" id="A0A926DSM5"/>
<reference evidence="4" key="1">
    <citation type="submission" date="2020-08" db="EMBL/GenBank/DDBJ databases">
        <title>Genome public.</title>
        <authorList>
            <person name="Liu C."/>
            <person name="Sun Q."/>
        </authorList>
    </citation>
    <scope>NUCLEOTIDE SEQUENCE</scope>
    <source>
        <strain evidence="4">NSJ-32</strain>
    </source>
</reference>
<proteinExistence type="inferred from homology"/>
<dbReference type="GO" id="GO:0005737">
    <property type="term" value="C:cytoplasm"/>
    <property type="evidence" value="ECO:0007669"/>
    <property type="project" value="UniProtKB-SubCell"/>
</dbReference>
<dbReference type="InterPro" id="IPR003768">
    <property type="entry name" value="ScpA"/>
</dbReference>
<comment type="subunit">
    <text evidence="3">Component of a cohesin-like complex composed of ScpA, ScpB and the Smc homodimer, in which ScpA and ScpB bind to the head domain of Smc. The presence of the three proteins is required for the association of the complex with DNA.</text>
</comment>
<evidence type="ECO:0000256" key="2">
    <source>
        <dbReference type="ARBA" id="ARBA00044777"/>
    </source>
</evidence>
<comment type="similarity">
    <text evidence="3">Belongs to the ScpA family.</text>
</comment>
<name>A0A926DSM5_9FIRM</name>
<dbReference type="GO" id="GO:0006260">
    <property type="term" value="P:DNA replication"/>
    <property type="evidence" value="ECO:0007669"/>
    <property type="project" value="UniProtKB-UniRule"/>
</dbReference>
<dbReference type="Gene3D" id="1.10.10.580">
    <property type="entry name" value="Structural maintenance of chromosome 1. Chain E"/>
    <property type="match status" value="1"/>
</dbReference>
<keyword evidence="5" id="KW-1185">Reference proteome</keyword>
<protein>
    <recommendedName>
        <fullName evidence="2 3">Segregation and condensation protein A</fullName>
    </recommendedName>
</protein>
<keyword evidence="3" id="KW-0132">Cell division</keyword>
<evidence type="ECO:0000313" key="4">
    <source>
        <dbReference type="EMBL" id="MBC8543022.1"/>
    </source>
</evidence>
<dbReference type="HAMAP" id="MF_01805">
    <property type="entry name" value="ScpA"/>
    <property type="match status" value="1"/>
</dbReference>
<dbReference type="Pfam" id="PF02616">
    <property type="entry name" value="SMC_ScpA"/>
    <property type="match status" value="1"/>
</dbReference>
<gene>
    <name evidence="3" type="primary">scpA</name>
    <name evidence="4" type="ORF">H8730_05640</name>
</gene>
<dbReference type="PANTHER" id="PTHR33969:SF2">
    <property type="entry name" value="SEGREGATION AND CONDENSATION PROTEIN A"/>
    <property type="match status" value="1"/>
</dbReference>
<keyword evidence="3" id="KW-0131">Cell cycle</keyword>
<dbReference type="PANTHER" id="PTHR33969">
    <property type="entry name" value="SEGREGATION AND CONDENSATION PROTEIN A"/>
    <property type="match status" value="1"/>
</dbReference>
<dbReference type="Gene3D" id="6.10.250.2410">
    <property type="match status" value="1"/>
</dbReference>
<dbReference type="InterPro" id="IPR023093">
    <property type="entry name" value="ScpA-like_C"/>
</dbReference>
<accession>A0A926DSM5</accession>
<comment type="subcellular location">
    <subcellularLocation>
        <location evidence="3">Cytoplasm</location>
    </subcellularLocation>
    <text evidence="3">Associated with two foci at the outer edges of the nucleoid region in young cells, and at four foci within both cell halves in older cells.</text>
</comment>
<dbReference type="Proteomes" id="UP000657006">
    <property type="component" value="Unassembled WGS sequence"/>
</dbReference>
<dbReference type="GO" id="GO:0007059">
    <property type="term" value="P:chromosome segregation"/>
    <property type="evidence" value="ECO:0007669"/>
    <property type="project" value="UniProtKB-UniRule"/>
</dbReference>